<protein>
    <recommendedName>
        <fullName evidence="7">N-acetyl-gamma-glutamyl-phosphate reductase</fullName>
        <shortName evidence="7">AGPR</shortName>
        <ecNumber evidence="7">1.2.1.38</ecNumber>
    </recommendedName>
    <alternativeName>
        <fullName evidence="7">N-acetyl-glutamate semialdehyde dehydrogenase</fullName>
        <shortName evidence="7">NAGSA dehydrogenase</shortName>
    </alternativeName>
</protein>
<dbReference type="InterPro" id="IPR036291">
    <property type="entry name" value="NAD(P)-bd_dom_sf"/>
</dbReference>
<dbReference type="NCBIfam" id="TIGR01850">
    <property type="entry name" value="argC"/>
    <property type="match status" value="1"/>
</dbReference>
<comment type="pathway">
    <text evidence="1 7">Amino-acid biosynthesis; L-arginine biosynthesis; N(2)-acetyl-L-ornithine from L-glutamate: step 3/4.</text>
</comment>
<gene>
    <name evidence="7" type="primary">argC</name>
    <name evidence="10" type="ORF">ETQ85_04770</name>
</gene>
<keyword evidence="5 7" id="KW-0560">Oxidoreductase</keyword>
<evidence type="ECO:0000313" key="11">
    <source>
        <dbReference type="Proteomes" id="UP000389128"/>
    </source>
</evidence>
<comment type="function">
    <text evidence="7">Catalyzes the NADPH-dependent reduction of N-acetyl-5-glutamyl phosphate to yield N-acetyl-L-glutamate 5-semialdehyde.</text>
</comment>
<reference evidence="10 11" key="1">
    <citation type="submission" date="2019-01" db="EMBL/GenBank/DDBJ databases">
        <title>Zoogloea oleivorans genome sequencing and assembly.</title>
        <authorList>
            <person name="Tancsics A."/>
            <person name="Farkas M."/>
            <person name="Kriszt B."/>
            <person name="Maroti G."/>
            <person name="Horvath B."/>
        </authorList>
    </citation>
    <scope>NUCLEOTIDE SEQUENCE [LARGE SCALE GENOMIC DNA]</scope>
    <source>
        <strain evidence="10 11">Buc</strain>
    </source>
</reference>
<dbReference type="Gene3D" id="3.40.50.720">
    <property type="entry name" value="NAD(P)-binding Rossmann-like Domain"/>
    <property type="match status" value="1"/>
</dbReference>
<accession>A0A6C2D6V1</accession>
<dbReference type="PROSITE" id="PS01224">
    <property type="entry name" value="ARGC"/>
    <property type="match status" value="1"/>
</dbReference>
<keyword evidence="4 7" id="KW-0521">NADP</keyword>
<dbReference type="InterPro" id="IPR000534">
    <property type="entry name" value="Semialdehyde_DH_NAD-bd"/>
</dbReference>
<proteinExistence type="inferred from homology"/>
<feature type="domain" description="Semialdehyde dehydrogenase NAD-binding" evidence="9">
    <location>
        <begin position="3"/>
        <end position="141"/>
    </location>
</feature>
<evidence type="ECO:0000256" key="7">
    <source>
        <dbReference type="HAMAP-Rule" id="MF_00150"/>
    </source>
</evidence>
<evidence type="ECO:0000256" key="3">
    <source>
        <dbReference type="ARBA" id="ARBA00022605"/>
    </source>
</evidence>
<evidence type="ECO:0000256" key="2">
    <source>
        <dbReference type="ARBA" id="ARBA00022571"/>
    </source>
</evidence>
<keyword evidence="11" id="KW-1185">Reference proteome</keyword>
<comment type="similarity">
    <text evidence="7">Belongs to the NAGSA dehydrogenase family. Type 1 subfamily.</text>
</comment>
<dbReference type="PANTHER" id="PTHR32338">
    <property type="entry name" value="N-ACETYL-GAMMA-GLUTAMYL-PHOSPHATE REDUCTASE, CHLOROPLASTIC-RELATED-RELATED"/>
    <property type="match status" value="1"/>
</dbReference>
<dbReference type="GO" id="GO:0006526">
    <property type="term" value="P:L-arginine biosynthetic process"/>
    <property type="evidence" value="ECO:0007669"/>
    <property type="project" value="UniProtKB-UniRule"/>
</dbReference>
<dbReference type="Proteomes" id="UP000389128">
    <property type="component" value="Unassembled WGS sequence"/>
</dbReference>
<dbReference type="CDD" id="cd17895">
    <property type="entry name" value="AGPR_1_N"/>
    <property type="match status" value="1"/>
</dbReference>
<evidence type="ECO:0000256" key="6">
    <source>
        <dbReference type="ARBA" id="ARBA00050557"/>
    </source>
</evidence>
<dbReference type="EC" id="1.2.1.38" evidence="7"/>
<keyword evidence="7" id="KW-0963">Cytoplasm</keyword>
<dbReference type="Pfam" id="PF01118">
    <property type="entry name" value="Semialdhyde_dh"/>
    <property type="match status" value="1"/>
</dbReference>
<keyword evidence="2 7" id="KW-0055">Arginine biosynthesis</keyword>
<dbReference type="HAMAP" id="MF_00150">
    <property type="entry name" value="ArgC_type1"/>
    <property type="match status" value="1"/>
</dbReference>
<dbReference type="AlphaFoldDB" id="A0A6C2D6V1"/>
<feature type="active site" evidence="7 8">
    <location>
        <position position="149"/>
    </location>
</feature>
<dbReference type="GO" id="GO:0003942">
    <property type="term" value="F:N-acetyl-gamma-glutamyl-phosphate reductase activity"/>
    <property type="evidence" value="ECO:0007669"/>
    <property type="project" value="UniProtKB-UniRule"/>
</dbReference>
<comment type="catalytic activity">
    <reaction evidence="6 7">
        <text>N-acetyl-L-glutamate 5-semialdehyde + phosphate + NADP(+) = N-acetyl-L-glutamyl 5-phosphate + NADPH + H(+)</text>
        <dbReference type="Rhea" id="RHEA:21588"/>
        <dbReference type="ChEBI" id="CHEBI:15378"/>
        <dbReference type="ChEBI" id="CHEBI:29123"/>
        <dbReference type="ChEBI" id="CHEBI:43474"/>
        <dbReference type="ChEBI" id="CHEBI:57783"/>
        <dbReference type="ChEBI" id="CHEBI:57936"/>
        <dbReference type="ChEBI" id="CHEBI:58349"/>
        <dbReference type="EC" id="1.2.1.38"/>
    </reaction>
</comment>
<dbReference type="PANTHER" id="PTHR32338:SF10">
    <property type="entry name" value="N-ACETYL-GAMMA-GLUTAMYL-PHOSPHATE REDUCTASE, CHLOROPLASTIC-RELATED"/>
    <property type="match status" value="1"/>
</dbReference>
<evidence type="ECO:0000256" key="1">
    <source>
        <dbReference type="ARBA" id="ARBA00004862"/>
    </source>
</evidence>
<name>A0A6C2D6V1_9RHOO</name>
<sequence>MIKVGVVGGTGYTGVELLRLLAQHPEVELKAITSRGEAGLPVADMFPSLRRRVDLRFVDPQSADLTACDVVFFATPNGIAMQQAVELVEAGVKVIDLAADFRISDIAEWEKWYGMKHACPELVAEAVYGLPEVNREAVRKARVVANPGCYPTAVQLGFLPLVEAGVLELDGLVADAKSGVSGGGRKAETHILFSESADNFQAYGVAGHRHLPEIRQGLERFANAPVGLTFVPHLTPMIRGIHATLYGRLKKDVDLQALFEERFAGEPFVDVMPKGSHPSTRSVRSANMCRIAVHRPQGGDVVVVLSVIDNLVKGAAGQAVQNMNILFDLPEITGLGQIPVMP</sequence>
<evidence type="ECO:0000256" key="5">
    <source>
        <dbReference type="ARBA" id="ARBA00023002"/>
    </source>
</evidence>
<dbReference type="SMART" id="SM00859">
    <property type="entry name" value="Semialdhyde_dh"/>
    <property type="match status" value="1"/>
</dbReference>
<evidence type="ECO:0000256" key="4">
    <source>
        <dbReference type="ARBA" id="ARBA00022857"/>
    </source>
</evidence>
<dbReference type="InterPro" id="IPR023013">
    <property type="entry name" value="AGPR_AS"/>
</dbReference>
<comment type="subcellular location">
    <subcellularLocation>
        <location evidence="7">Cytoplasm</location>
    </subcellularLocation>
</comment>
<evidence type="ECO:0000313" key="10">
    <source>
        <dbReference type="EMBL" id="TYC61372.1"/>
    </source>
</evidence>
<dbReference type="GO" id="GO:0070401">
    <property type="term" value="F:NADP+ binding"/>
    <property type="evidence" value="ECO:0007669"/>
    <property type="project" value="InterPro"/>
</dbReference>
<dbReference type="SUPFAM" id="SSF51735">
    <property type="entry name" value="NAD(P)-binding Rossmann-fold domains"/>
    <property type="match status" value="1"/>
</dbReference>
<comment type="caution">
    <text evidence="10">The sequence shown here is derived from an EMBL/GenBank/DDBJ whole genome shotgun (WGS) entry which is preliminary data.</text>
</comment>
<dbReference type="Gene3D" id="3.30.360.10">
    <property type="entry name" value="Dihydrodipicolinate Reductase, domain 2"/>
    <property type="match status" value="1"/>
</dbReference>
<dbReference type="GO" id="GO:0051287">
    <property type="term" value="F:NAD binding"/>
    <property type="evidence" value="ECO:0007669"/>
    <property type="project" value="InterPro"/>
</dbReference>
<evidence type="ECO:0000256" key="8">
    <source>
        <dbReference type="PROSITE-ProRule" id="PRU10010"/>
    </source>
</evidence>
<dbReference type="Pfam" id="PF22698">
    <property type="entry name" value="Semialdhyde_dhC_1"/>
    <property type="match status" value="1"/>
</dbReference>
<dbReference type="RefSeq" id="WP_148577906.1">
    <property type="nucleotide sequence ID" value="NZ_SDKK01000003.1"/>
</dbReference>
<dbReference type="GO" id="GO:0005737">
    <property type="term" value="C:cytoplasm"/>
    <property type="evidence" value="ECO:0007669"/>
    <property type="project" value="UniProtKB-SubCell"/>
</dbReference>
<dbReference type="CDD" id="cd23934">
    <property type="entry name" value="AGPR_1_C"/>
    <property type="match status" value="1"/>
</dbReference>
<dbReference type="FunFam" id="3.30.360.10:FF:000014">
    <property type="entry name" value="N-acetyl-gamma-glutamyl-phosphate reductase"/>
    <property type="match status" value="1"/>
</dbReference>
<keyword evidence="3 7" id="KW-0028">Amino-acid biosynthesis</keyword>
<dbReference type="OrthoDB" id="9801289at2"/>
<dbReference type="UniPathway" id="UPA00068">
    <property type="reaction ID" value="UER00108"/>
</dbReference>
<evidence type="ECO:0000259" key="9">
    <source>
        <dbReference type="SMART" id="SM00859"/>
    </source>
</evidence>
<organism evidence="10 11">
    <name type="scientific">Zoogloea oleivorans</name>
    <dbReference type="NCBI Taxonomy" id="1552750"/>
    <lineage>
        <taxon>Bacteria</taxon>
        <taxon>Pseudomonadati</taxon>
        <taxon>Pseudomonadota</taxon>
        <taxon>Betaproteobacteria</taxon>
        <taxon>Rhodocyclales</taxon>
        <taxon>Zoogloeaceae</taxon>
        <taxon>Zoogloea</taxon>
    </lineage>
</organism>
<dbReference type="SUPFAM" id="SSF55347">
    <property type="entry name" value="Glyceraldehyde-3-phosphate dehydrogenase-like, C-terminal domain"/>
    <property type="match status" value="1"/>
</dbReference>
<dbReference type="InterPro" id="IPR000706">
    <property type="entry name" value="AGPR_type-1"/>
</dbReference>
<dbReference type="InterPro" id="IPR050085">
    <property type="entry name" value="AGPR"/>
</dbReference>
<dbReference type="InterPro" id="IPR058924">
    <property type="entry name" value="AGPR_dimerisation_dom"/>
</dbReference>
<dbReference type="EMBL" id="SDKK01000003">
    <property type="protein sequence ID" value="TYC61372.1"/>
    <property type="molecule type" value="Genomic_DNA"/>
</dbReference>